<keyword evidence="1" id="KW-0472">Membrane</keyword>
<proteinExistence type="predicted"/>
<evidence type="ECO:0000313" key="2">
    <source>
        <dbReference type="EMBL" id="SYX09106.1"/>
    </source>
</evidence>
<dbReference type="KEGG" id="chla:C834K_0656"/>
<evidence type="ECO:0000313" key="3">
    <source>
        <dbReference type="Proteomes" id="UP000258476"/>
    </source>
</evidence>
<reference evidence="3" key="1">
    <citation type="submission" date="2017-11" db="EMBL/GenBank/DDBJ databases">
        <authorList>
            <person name="Seth-Smith MB H."/>
        </authorList>
    </citation>
    <scope>NUCLEOTIDE SEQUENCE [LARGE SCALE GENOMIC DNA]</scope>
</reference>
<sequence>MKIFNHTFSFKSSNSPISNSGYRMIHALYTSPIAIVGIISLVISKILTSLVIYRLIHPLFMIISIPLTVLSLIALAVFVLSTIENCIKIP</sequence>
<protein>
    <submittedName>
        <fullName evidence="2">Uncharacterized protein</fullName>
    </submittedName>
</protein>
<dbReference type="AlphaFoldDB" id="A0A3B0PW62"/>
<keyword evidence="1" id="KW-1133">Transmembrane helix</keyword>
<dbReference type="Proteomes" id="UP000258476">
    <property type="component" value="Chromosome"/>
</dbReference>
<name>A0A3B0PW62_9CHLA</name>
<evidence type="ECO:0000256" key="1">
    <source>
        <dbReference type="SAM" id="Phobius"/>
    </source>
</evidence>
<keyword evidence="1" id="KW-0812">Transmembrane</keyword>
<gene>
    <name evidence="2" type="ORF">C834K_0656</name>
</gene>
<dbReference type="EMBL" id="LS992154">
    <property type="protein sequence ID" value="SYX09106.1"/>
    <property type="molecule type" value="Genomic_DNA"/>
</dbReference>
<accession>A0A3B0PW62</accession>
<organism evidence="2 3">
    <name type="scientific">Chlamydia poikilotherma</name>
    <dbReference type="NCBI Taxonomy" id="1967783"/>
    <lineage>
        <taxon>Bacteria</taxon>
        <taxon>Pseudomonadati</taxon>
        <taxon>Chlamydiota</taxon>
        <taxon>Chlamydiia</taxon>
        <taxon>Chlamydiales</taxon>
        <taxon>Chlamydiaceae</taxon>
        <taxon>Chlamydia/Chlamydophila group</taxon>
        <taxon>Chlamydia</taxon>
    </lineage>
</organism>
<keyword evidence="3" id="KW-1185">Reference proteome</keyword>
<feature type="transmembrane region" description="Helical" evidence="1">
    <location>
        <begin position="59"/>
        <end position="80"/>
    </location>
</feature>